<feature type="signal peptide" evidence="5">
    <location>
        <begin position="1"/>
        <end position="25"/>
    </location>
</feature>
<keyword evidence="3 5" id="KW-0732">Signal</keyword>
<dbReference type="InterPro" id="IPR008966">
    <property type="entry name" value="Adhesion_dom_sf"/>
</dbReference>
<dbReference type="InterPro" id="IPR036937">
    <property type="entry name" value="Adhesion_dom_fimbrial_sf"/>
</dbReference>
<dbReference type="GO" id="GO:0043709">
    <property type="term" value="P:cell adhesion involved in single-species biofilm formation"/>
    <property type="evidence" value="ECO:0007669"/>
    <property type="project" value="TreeGrafter"/>
</dbReference>
<dbReference type="PANTHER" id="PTHR33420">
    <property type="entry name" value="FIMBRIAL SUBUNIT ELFA-RELATED"/>
    <property type="match status" value="1"/>
</dbReference>
<evidence type="ECO:0000313" key="7">
    <source>
        <dbReference type="EMBL" id="PWH56601.1"/>
    </source>
</evidence>
<dbReference type="InterPro" id="IPR000259">
    <property type="entry name" value="Adhesion_dom_fimbrial"/>
</dbReference>
<comment type="caution">
    <text evidence="7">The sequence shown here is derived from an EMBL/GenBank/DDBJ whole genome shotgun (WGS) entry which is preliminary data.</text>
</comment>
<dbReference type="EMBL" id="QEMT01000064">
    <property type="protein sequence ID" value="PWH56601.1"/>
    <property type="molecule type" value="Genomic_DNA"/>
</dbReference>
<dbReference type="InterPro" id="IPR050263">
    <property type="entry name" value="Bact_Fimbrial_Adh_Pro"/>
</dbReference>
<feature type="chain" id="PRO_5014021143" evidence="5">
    <location>
        <begin position="26"/>
        <end position="234"/>
    </location>
</feature>
<dbReference type="AlphaFoldDB" id="A0A0D8WFS7"/>
<protein>
    <submittedName>
        <fullName evidence="7">Type 1 fimbrial protein</fullName>
    </submittedName>
</protein>
<dbReference type="Gene3D" id="2.60.40.1090">
    <property type="entry name" value="Fimbrial-type adhesion domain"/>
    <property type="match status" value="1"/>
</dbReference>
<proteinExistence type="inferred from homology"/>
<dbReference type="Proteomes" id="UP000245761">
    <property type="component" value="Unassembled WGS sequence"/>
</dbReference>
<dbReference type="PANTHER" id="PTHR33420:SF3">
    <property type="entry name" value="FIMBRIAL SUBUNIT ELFA"/>
    <property type="match status" value="1"/>
</dbReference>
<comment type="similarity">
    <text evidence="2">Belongs to the fimbrial protein family.</text>
</comment>
<feature type="domain" description="Fimbrial-type adhesion" evidence="6">
    <location>
        <begin position="62"/>
        <end position="233"/>
    </location>
</feature>
<name>A0A0D8WFS7_ECOLX</name>
<dbReference type="Pfam" id="PF00419">
    <property type="entry name" value="Fimbrial"/>
    <property type="match status" value="1"/>
</dbReference>
<gene>
    <name evidence="7" type="ORF">DD762_23995</name>
</gene>
<evidence type="ECO:0000256" key="5">
    <source>
        <dbReference type="SAM" id="SignalP"/>
    </source>
</evidence>
<dbReference type="GO" id="GO:0009289">
    <property type="term" value="C:pilus"/>
    <property type="evidence" value="ECO:0007669"/>
    <property type="project" value="UniProtKB-SubCell"/>
</dbReference>
<evidence type="ECO:0000256" key="1">
    <source>
        <dbReference type="ARBA" id="ARBA00004561"/>
    </source>
</evidence>
<evidence type="ECO:0000256" key="2">
    <source>
        <dbReference type="ARBA" id="ARBA00006671"/>
    </source>
</evidence>
<comment type="subcellular location">
    <subcellularLocation>
        <location evidence="1">Fimbrium</location>
    </subcellularLocation>
</comment>
<reference evidence="7 8" key="1">
    <citation type="submission" date="2018-04" db="EMBL/GenBank/DDBJ databases">
        <title>Draft Genomic Sequencing Of Potential Extraintestinal Pathogenic Escherichia coli B8S56 Isolated from Retail Chicken Skin.</title>
        <authorList>
            <person name="Xu A."/>
            <person name="Tilman S."/>
            <person name="Wisser-Parker K."/>
            <person name="Scullen O.J."/>
            <person name="Sommers C."/>
        </authorList>
    </citation>
    <scope>NUCLEOTIDE SEQUENCE [LARGE SCALE GENOMIC DNA]</scope>
    <source>
        <strain evidence="7 8">B8S56</strain>
    </source>
</reference>
<sequence>MKFNLSNLSAVLLASGMLMSTAVTAAPGDASQFGGADTDWSTVDYPKLTDMDNNTDAMGGNIRFTGRVVKATCKVATESKQIEVVLPVVPSNAFTGIDTEATGASNQTDFNIKLTDCSNTDSQNIEFRFAGVADGANQTLANEVEGAADADGTGEAGATGVGIRIYSKNTTTDGLIKLNTQTPQGSSSSAAYVIPGDAATHDFTAAFTAGYAQNGSTVAPGLVKSTASFVVLYE</sequence>
<keyword evidence="4" id="KW-0281">Fimbrium</keyword>
<evidence type="ECO:0000313" key="8">
    <source>
        <dbReference type="Proteomes" id="UP000245761"/>
    </source>
</evidence>
<evidence type="ECO:0000259" key="6">
    <source>
        <dbReference type="Pfam" id="PF00419"/>
    </source>
</evidence>
<organism evidence="7 8">
    <name type="scientific">Escherichia coli</name>
    <dbReference type="NCBI Taxonomy" id="562"/>
    <lineage>
        <taxon>Bacteria</taxon>
        <taxon>Pseudomonadati</taxon>
        <taxon>Pseudomonadota</taxon>
        <taxon>Gammaproteobacteria</taxon>
        <taxon>Enterobacterales</taxon>
        <taxon>Enterobacteriaceae</taxon>
        <taxon>Escherichia</taxon>
    </lineage>
</organism>
<evidence type="ECO:0000256" key="4">
    <source>
        <dbReference type="ARBA" id="ARBA00023263"/>
    </source>
</evidence>
<accession>A0A0D8WFS7</accession>
<dbReference type="RefSeq" id="WP_032352418.1">
    <property type="nucleotide sequence ID" value="NZ_CABGZL010000010.1"/>
</dbReference>
<dbReference type="SUPFAM" id="SSF49401">
    <property type="entry name" value="Bacterial adhesins"/>
    <property type="match status" value="1"/>
</dbReference>
<evidence type="ECO:0000256" key="3">
    <source>
        <dbReference type="ARBA" id="ARBA00022729"/>
    </source>
</evidence>